<protein>
    <recommendedName>
        <fullName evidence="4">DUF3426 domain-containing protein</fullName>
    </recommendedName>
</protein>
<evidence type="ECO:0000313" key="3">
    <source>
        <dbReference type="Proteomes" id="UP000823786"/>
    </source>
</evidence>
<evidence type="ECO:0000256" key="1">
    <source>
        <dbReference type="SAM" id="Phobius"/>
    </source>
</evidence>
<comment type="caution">
    <text evidence="2">The sequence shown here is derived from an EMBL/GenBank/DDBJ whole genome shotgun (WGS) entry which is preliminary data.</text>
</comment>
<dbReference type="EMBL" id="JAGGJV010000001">
    <property type="protein sequence ID" value="MBP1857527.1"/>
    <property type="molecule type" value="Genomic_DNA"/>
</dbReference>
<gene>
    <name evidence="2" type="ORF">J2Z75_001007</name>
</gene>
<proteinExistence type="predicted"/>
<name>A0ABS4EHW5_9HYPH</name>
<keyword evidence="1" id="KW-1133">Transmembrane helix</keyword>
<evidence type="ECO:0000313" key="2">
    <source>
        <dbReference type="EMBL" id="MBP1857527.1"/>
    </source>
</evidence>
<evidence type="ECO:0008006" key="4">
    <source>
        <dbReference type="Google" id="ProtNLM"/>
    </source>
</evidence>
<keyword evidence="3" id="KW-1185">Reference proteome</keyword>
<dbReference type="Proteomes" id="UP000823786">
    <property type="component" value="Unassembled WGS sequence"/>
</dbReference>
<organism evidence="2 3">
    <name type="scientific">Rhizobium herbae</name>
    <dbReference type="NCBI Taxonomy" id="508661"/>
    <lineage>
        <taxon>Bacteria</taxon>
        <taxon>Pseudomonadati</taxon>
        <taxon>Pseudomonadota</taxon>
        <taxon>Alphaproteobacteria</taxon>
        <taxon>Hyphomicrobiales</taxon>
        <taxon>Rhizobiaceae</taxon>
        <taxon>Rhizobium/Agrobacterium group</taxon>
        <taxon>Rhizobium</taxon>
    </lineage>
</organism>
<sequence length="175" mass="19341">MIWIFPALAGLLIVYFAMRSSRFRRFAEPVLSILVALGLISAFVVWLRDGGSQSNDNEPPPFAQSRPVIQPEEIALEGLQFTRNRPDTSYRVTGTILNKSTANLTNFNLTATLEDCPDNACKTVGEDTALIVARVAAGRSQTFETFFTFPNRFGIEPTAPKWSTRISNIRGVAAQ</sequence>
<keyword evidence="1" id="KW-0472">Membrane</keyword>
<accession>A0ABS4EHW5</accession>
<reference evidence="2 3" key="1">
    <citation type="submission" date="2021-03" db="EMBL/GenBank/DDBJ databases">
        <title>Genomic Encyclopedia of Type Strains, Phase IV (KMG-IV): sequencing the most valuable type-strain genomes for metagenomic binning, comparative biology and taxonomic classification.</title>
        <authorList>
            <person name="Goeker M."/>
        </authorList>
    </citation>
    <scope>NUCLEOTIDE SEQUENCE [LARGE SCALE GENOMIC DNA]</scope>
    <source>
        <strain evidence="2 3">DSM 26427</strain>
    </source>
</reference>
<dbReference type="RefSeq" id="WP_209848486.1">
    <property type="nucleotide sequence ID" value="NZ_JAGGJV010000001.1"/>
</dbReference>
<feature type="transmembrane region" description="Helical" evidence="1">
    <location>
        <begin position="29"/>
        <end position="47"/>
    </location>
</feature>
<keyword evidence="1" id="KW-0812">Transmembrane</keyword>